<name>B0VNN8_ACIBS</name>
<dbReference type="KEGG" id="abm:ABSDF1779"/>
<reference evidence="1 2" key="1">
    <citation type="journal article" date="2008" name="PLoS ONE">
        <title>Comparative analysis of Acinetobacters: three genomes for three lifestyles.</title>
        <authorList>
            <person name="Vallenet D."/>
            <person name="Nordmann P."/>
            <person name="Barbe V."/>
            <person name="Poirel L."/>
            <person name="Mangenot S."/>
            <person name="Bataille E."/>
            <person name="Dossat C."/>
            <person name="Gas S."/>
            <person name="Kreimeyer A."/>
            <person name="Lenoble P."/>
            <person name="Oztas S."/>
            <person name="Poulain J."/>
            <person name="Segurens B."/>
            <person name="Robert C."/>
            <person name="Abergel C."/>
            <person name="Claverie J.M."/>
            <person name="Raoult D."/>
            <person name="Medigue C."/>
            <person name="Weissenbach J."/>
            <person name="Cruveiller S."/>
        </authorList>
    </citation>
    <scope>NUCLEOTIDE SEQUENCE [LARGE SCALE GENOMIC DNA]</scope>
    <source>
        <strain evidence="1 2">SDF</strain>
    </source>
</reference>
<dbReference type="HOGENOM" id="CLU_1881266_0_0_6"/>
<dbReference type="EMBL" id="CU468230">
    <property type="protein sequence ID" value="CAP01116.1"/>
    <property type="molecule type" value="Genomic_DNA"/>
</dbReference>
<sequence length="135" mass="15411">MTPGSVFFDQQFSFHDGESGEKLFVILGWDNGIAIVAKTTSQQHGRGTTFGCQPKDRFHNFYLPQNSCYFRKCTWVCLDEFYELNAVEVLQKRFSGLINPVCNLTNEMLRKLQDCALESDDLSGRQESIIRSSLV</sequence>
<evidence type="ECO:0000313" key="1">
    <source>
        <dbReference type="EMBL" id="CAP01116.1"/>
    </source>
</evidence>
<gene>
    <name evidence="1" type="ordered locus">ABSDF1779</name>
</gene>
<protein>
    <submittedName>
        <fullName evidence="1">Uncharacterized protein</fullName>
    </submittedName>
</protein>
<dbReference type="Proteomes" id="UP000001741">
    <property type="component" value="Chromosome"/>
</dbReference>
<proteinExistence type="predicted"/>
<dbReference type="AlphaFoldDB" id="B0VNN8"/>
<evidence type="ECO:0000313" key="2">
    <source>
        <dbReference type="Proteomes" id="UP000001741"/>
    </source>
</evidence>
<accession>B0VNN8</accession>
<organism evidence="1 2">
    <name type="scientific">Acinetobacter baumannii (strain SDF)</name>
    <dbReference type="NCBI Taxonomy" id="509170"/>
    <lineage>
        <taxon>Bacteria</taxon>
        <taxon>Pseudomonadati</taxon>
        <taxon>Pseudomonadota</taxon>
        <taxon>Gammaproteobacteria</taxon>
        <taxon>Moraxellales</taxon>
        <taxon>Moraxellaceae</taxon>
        <taxon>Acinetobacter</taxon>
        <taxon>Acinetobacter calcoaceticus/baumannii complex</taxon>
    </lineage>
</organism>
<dbReference type="BioCyc" id="ABAU509170:GCL9-1457-MONOMER"/>